<evidence type="ECO:0000256" key="5">
    <source>
        <dbReference type="ARBA" id="ARBA00022723"/>
    </source>
</evidence>
<dbReference type="InterPro" id="IPR018062">
    <property type="entry name" value="HTH_AraC-typ_CS"/>
</dbReference>
<dbReference type="OrthoDB" id="9802228at2"/>
<dbReference type="SUPFAM" id="SSF53155">
    <property type="entry name" value="Methylated DNA-protein cysteine methyltransferase domain"/>
    <property type="match status" value="1"/>
</dbReference>
<evidence type="ECO:0000256" key="12">
    <source>
        <dbReference type="ARBA" id="ARBA00023204"/>
    </source>
</evidence>
<keyword evidence="12" id="KW-0234">DNA repair</keyword>
<dbReference type="KEGG" id="bav:BAV3120"/>
<dbReference type="RefSeq" id="WP_012418758.1">
    <property type="nucleotide sequence ID" value="NC_010645.1"/>
</dbReference>
<accession>Q2KUD0</accession>
<dbReference type="PROSITE" id="PS00374">
    <property type="entry name" value="MGMT"/>
    <property type="match status" value="1"/>
</dbReference>
<reference evidence="15 16" key="1">
    <citation type="journal article" date="2006" name="J. Bacteriol.">
        <title>Comparison of the genome sequence of the poultry pathogen Bordetella avium with those of B. bronchiseptica, B. pertussis, and B. parapertussis reveals extensive diversity in surface structures associated with host interaction.</title>
        <authorList>
            <person name="Sebaihia M."/>
            <person name="Preston A."/>
            <person name="Maskell D.J."/>
            <person name="Kuzmiak H."/>
            <person name="Connell T.D."/>
            <person name="King N.D."/>
            <person name="Orndorff P.E."/>
            <person name="Miyamoto D.M."/>
            <person name="Thomson N.R."/>
            <person name="Harris D."/>
            <person name="Goble A."/>
            <person name="Lord A."/>
            <person name="Murphy L."/>
            <person name="Quail M.A."/>
            <person name="Rutter S."/>
            <person name="Squares R."/>
            <person name="Squares S."/>
            <person name="Woodward J."/>
            <person name="Parkhill J."/>
            <person name="Temple L.M."/>
        </authorList>
    </citation>
    <scope>NUCLEOTIDE SEQUENCE [LARGE SCALE GENOMIC DNA]</scope>
    <source>
        <strain evidence="15 16">197N</strain>
    </source>
</reference>
<dbReference type="Gene3D" id="3.40.10.10">
    <property type="entry name" value="DNA Methylphosphotriester Repair Domain"/>
    <property type="match status" value="1"/>
</dbReference>
<dbReference type="Pfam" id="PF02805">
    <property type="entry name" value="Ada_Zn_binding"/>
    <property type="match status" value="1"/>
</dbReference>
<dbReference type="InterPro" id="IPR014048">
    <property type="entry name" value="MethylDNA_cys_MeTrfase_DNA-bd"/>
</dbReference>
<evidence type="ECO:0000256" key="2">
    <source>
        <dbReference type="ARBA" id="ARBA00001947"/>
    </source>
</evidence>
<dbReference type="SUPFAM" id="SSF46689">
    <property type="entry name" value="Homeodomain-like"/>
    <property type="match status" value="1"/>
</dbReference>
<dbReference type="GO" id="GO:0003908">
    <property type="term" value="F:methylated-DNA-[protein]-cysteine S-methyltransferase activity"/>
    <property type="evidence" value="ECO:0007669"/>
    <property type="project" value="UniProtKB-EC"/>
</dbReference>
<dbReference type="Proteomes" id="UP000001977">
    <property type="component" value="Chromosome"/>
</dbReference>
<keyword evidence="10" id="KW-0010">Activator</keyword>
<dbReference type="GO" id="GO:0003700">
    <property type="term" value="F:DNA-binding transcription factor activity"/>
    <property type="evidence" value="ECO:0007669"/>
    <property type="project" value="InterPro"/>
</dbReference>
<dbReference type="SUPFAM" id="SSF57884">
    <property type="entry name" value="Ada DNA repair protein, N-terminal domain (N-Ada 10)"/>
    <property type="match status" value="1"/>
</dbReference>
<keyword evidence="9" id="KW-0238">DNA-binding</keyword>
<dbReference type="InterPro" id="IPR009057">
    <property type="entry name" value="Homeodomain-like_sf"/>
</dbReference>
<dbReference type="GO" id="GO:0043565">
    <property type="term" value="F:sequence-specific DNA binding"/>
    <property type="evidence" value="ECO:0007669"/>
    <property type="project" value="InterPro"/>
</dbReference>
<keyword evidence="16" id="KW-1185">Reference proteome</keyword>
<keyword evidence="4 15" id="KW-0808">Transferase</keyword>
<dbReference type="GO" id="GO:0006281">
    <property type="term" value="P:DNA repair"/>
    <property type="evidence" value="ECO:0007669"/>
    <property type="project" value="UniProtKB-KW"/>
</dbReference>
<evidence type="ECO:0000256" key="8">
    <source>
        <dbReference type="ARBA" id="ARBA00023015"/>
    </source>
</evidence>
<dbReference type="SUPFAM" id="SSF46767">
    <property type="entry name" value="Methylated DNA-protein cysteine methyltransferase, C-terminal domain"/>
    <property type="match status" value="1"/>
</dbReference>
<comment type="catalytic activity">
    <reaction evidence="13">
        <text>a 6-O-methyl-2'-deoxyguanosine in DNA + L-cysteinyl-[protein] = S-methyl-L-cysteinyl-[protein] + a 2'-deoxyguanosine in DNA</text>
        <dbReference type="Rhea" id="RHEA:24000"/>
        <dbReference type="Rhea" id="RHEA-COMP:10131"/>
        <dbReference type="Rhea" id="RHEA-COMP:10132"/>
        <dbReference type="Rhea" id="RHEA-COMP:11367"/>
        <dbReference type="Rhea" id="RHEA-COMP:11368"/>
        <dbReference type="ChEBI" id="CHEBI:29950"/>
        <dbReference type="ChEBI" id="CHEBI:82612"/>
        <dbReference type="ChEBI" id="CHEBI:85445"/>
        <dbReference type="ChEBI" id="CHEBI:85448"/>
        <dbReference type="EC" id="2.1.1.63"/>
    </reaction>
</comment>
<evidence type="ECO:0000313" key="16">
    <source>
        <dbReference type="Proteomes" id="UP000001977"/>
    </source>
</evidence>
<keyword evidence="6" id="KW-0227">DNA damage</keyword>
<dbReference type="PROSITE" id="PS00041">
    <property type="entry name" value="HTH_ARAC_FAMILY_1"/>
    <property type="match status" value="1"/>
</dbReference>
<evidence type="ECO:0000256" key="3">
    <source>
        <dbReference type="ARBA" id="ARBA00022603"/>
    </source>
</evidence>
<dbReference type="EMBL" id="AM167904">
    <property type="protein sequence ID" value="CAJ50730.1"/>
    <property type="molecule type" value="Genomic_DNA"/>
</dbReference>
<dbReference type="eggNOG" id="COG2169">
    <property type="taxonomic scope" value="Bacteria"/>
</dbReference>
<dbReference type="CDD" id="cd06445">
    <property type="entry name" value="ATase"/>
    <property type="match status" value="1"/>
</dbReference>
<evidence type="ECO:0000256" key="13">
    <source>
        <dbReference type="ARBA" id="ARBA00049348"/>
    </source>
</evidence>
<gene>
    <name evidence="15" type="primary">ada</name>
    <name evidence="15" type="ordered locus">BAV3120</name>
</gene>
<keyword evidence="8" id="KW-0805">Transcription regulation</keyword>
<dbReference type="InterPro" id="IPR035451">
    <property type="entry name" value="Ada-like_dom_sf"/>
</dbReference>
<dbReference type="STRING" id="360910.BAV3120"/>
<dbReference type="PROSITE" id="PS01124">
    <property type="entry name" value="HTH_ARAC_FAMILY_2"/>
    <property type="match status" value="1"/>
</dbReference>
<dbReference type="InterPro" id="IPR036388">
    <property type="entry name" value="WH-like_DNA-bd_sf"/>
</dbReference>
<sequence length="358" mass="38502">MTTSSPDTAADPRWAAVLARDPQADAQFVYAVKTTGVYNRPSSAARLPRPENVVFFASAQEAEAAGYRPSKAADQTRVAQMHASWVERACRRIEASDSLPILADLAAELGVSAYHFHRIFKAATGLTPRTYAQAHRARRLRQQLDQGGNVTDALYAAGFNSNSRFYAAADTMLGMKPSDYRGGGANAVIHFAVGQCSLGAILVAQSERGVCAILLGDEPEPLLRALQDRFSNAELIGGDPAYEGLMATVVGMVEAPGTALDLPLDVRGTAFQERVWQALTRIAPGETVSYGEIARRIGMPRAVRAVAQACGANMLAVAIPCHRVVRNDGALSGYRWGVARKRELLRREQVQTADSMAS</sequence>
<dbReference type="Gene3D" id="1.10.10.60">
    <property type="entry name" value="Homeodomain-like"/>
    <property type="match status" value="1"/>
</dbReference>
<keyword evidence="11" id="KW-0804">Transcription</keyword>
<dbReference type="PIRSF" id="PIRSF000409">
    <property type="entry name" value="Ada"/>
    <property type="match status" value="1"/>
</dbReference>
<evidence type="ECO:0000313" key="15">
    <source>
        <dbReference type="EMBL" id="CAJ50730.1"/>
    </source>
</evidence>
<dbReference type="InterPro" id="IPR016221">
    <property type="entry name" value="Bifunct_regulatory_prot_Ada"/>
</dbReference>
<dbReference type="Gene3D" id="1.10.10.10">
    <property type="entry name" value="Winged helix-like DNA-binding domain superfamily/Winged helix DNA-binding domain"/>
    <property type="match status" value="1"/>
</dbReference>
<feature type="domain" description="HTH araC/xylS-type" evidence="14">
    <location>
        <begin position="102"/>
        <end position="183"/>
    </location>
</feature>
<dbReference type="InterPro" id="IPR036631">
    <property type="entry name" value="MGMT_N_sf"/>
</dbReference>
<dbReference type="AlphaFoldDB" id="Q2KUD0"/>
<evidence type="ECO:0000256" key="11">
    <source>
        <dbReference type="ARBA" id="ARBA00023163"/>
    </source>
</evidence>
<organism evidence="15 16">
    <name type="scientific">Bordetella avium (strain 197N)</name>
    <dbReference type="NCBI Taxonomy" id="360910"/>
    <lineage>
        <taxon>Bacteria</taxon>
        <taxon>Pseudomonadati</taxon>
        <taxon>Pseudomonadota</taxon>
        <taxon>Betaproteobacteria</taxon>
        <taxon>Burkholderiales</taxon>
        <taxon>Alcaligenaceae</taxon>
        <taxon>Bordetella</taxon>
    </lineage>
</organism>
<evidence type="ECO:0000256" key="4">
    <source>
        <dbReference type="ARBA" id="ARBA00022679"/>
    </source>
</evidence>
<comment type="cofactor">
    <cofactor evidence="2">
        <name>Zn(2+)</name>
        <dbReference type="ChEBI" id="CHEBI:29105"/>
    </cofactor>
</comment>
<dbReference type="GO" id="GO:0008270">
    <property type="term" value="F:zinc ion binding"/>
    <property type="evidence" value="ECO:0007669"/>
    <property type="project" value="InterPro"/>
</dbReference>
<evidence type="ECO:0000256" key="7">
    <source>
        <dbReference type="ARBA" id="ARBA00022833"/>
    </source>
</evidence>
<dbReference type="InterPro" id="IPR001497">
    <property type="entry name" value="MethylDNA_cys_MeTrfase_AS"/>
</dbReference>
<proteinExistence type="predicted"/>
<dbReference type="FunFam" id="1.10.10.10:FF:000410">
    <property type="entry name" value="ADA regulatory protein, putative"/>
    <property type="match status" value="1"/>
</dbReference>
<evidence type="ECO:0000256" key="10">
    <source>
        <dbReference type="ARBA" id="ARBA00023159"/>
    </source>
</evidence>
<keyword evidence="5" id="KW-0479">Metal-binding</keyword>
<dbReference type="InterPro" id="IPR018060">
    <property type="entry name" value="HTH_AraC"/>
</dbReference>
<dbReference type="PANTHER" id="PTHR10815">
    <property type="entry name" value="METHYLATED-DNA--PROTEIN-CYSTEINE METHYLTRANSFERASE"/>
    <property type="match status" value="1"/>
</dbReference>
<evidence type="ECO:0000259" key="14">
    <source>
        <dbReference type="PROSITE" id="PS01124"/>
    </source>
</evidence>
<dbReference type="GO" id="GO:0032259">
    <property type="term" value="P:methylation"/>
    <property type="evidence" value="ECO:0007669"/>
    <property type="project" value="UniProtKB-KW"/>
</dbReference>
<evidence type="ECO:0000256" key="6">
    <source>
        <dbReference type="ARBA" id="ARBA00022763"/>
    </source>
</evidence>
<dbReference type="Gene3D" id="3.30.160.70">
    <property type="entry name" value="Methylated DNA-protein cysteine methyltransferase domain"/>
    <property type="match status" value="1"/>
</dbReference>
<dbReference type="NCBIfam" id="NF011964">
    <property type="entry name" value="PRK15435.1"/>
    <property type="match status" value="1"/>
</dbReference>
<dbReference type="Pfam" id="PF12833">
    <property type="entry name" value="HTH_18"/>
    <property type="match status" value="1"/>
</dbReference>
<dbReference type="HOGENOM" id="CLU_000445_52_0_4"/>
<evidence type="ECO:0000256" key="9">
    <source>
        <dbReference type="ARBA" id="ARBA00023125"/>
    </source>
</evidence>
<protein>
    <submittedName>
        <fullName evidence="15">Ada regulatory protein (Methylated-dna--protein-cysteine methyltransferase)</fullName>
        <ecNumber evidence="15">2.1.1.63</ecNumber>
    </submittedName>
</protein>
<name>Q2KUD0_BORA1</name>
<comment type="catalytic activity">
    <reaction evidence="1">
        <text>a 4-O-methyl-thymidine in DNA + L-cysteinyl-[protein] = a thymidine in DNA + S-methyl-L-cysteinyl-[protein]</text>
        <dbReference type="Rhea" id="RHEA:53428"/>
        <dbReference type="Rhea" id="RHEA-COMP:10131"/>
        <dbReference type="Rhea" id="RHEA-COMP:10132"/>
        <dbReference type="Rhea" id="RHEA-COMP:13555"/>
        <dbReference type="Rhea" id="RHEA-COMP:13556"/>
        <dbReference type="ChEBI" id="CHEBI:29950"/>
        <dbReference type="ChEBI" id="CHEBI:82612"/>
        <dbReference type="ChEBI" id="CHEBI:137386"/>
        <dbReference type="ChEBI" id="CHEBI:137387"/>
        <dbReference type="EC" id="2.1.1.63"/>
    </reaction>
</comment>
<keyword evidence="7" id="KW-0862">Zinc</keyword>
<dbReference type="eggNOG" id="COG0350">
    <property type="taxonomic scope" value="Bacteria"/>
</dbReference>
<evidence type="ECO:0000256" key="1">
    <source>
        <dbReference type="ARBA" id="ARBA00001286"/>
    </source>
</evidence>
<keyword evidence="3 15" id="KW-0489">Methyltransferase</keyword>
<dbReference type="NCBIfam" id="TIGR00589">
    <property type="entry name" value="ogt"/>
    <property type="match status" value="1"/>
</dbReference>
<dbReference type="EC" id="2.1.1.63" evidence="15"/>
<dbReference type="InterPro" id="IPR004026">
    <property type="entry name" value="Ada_DNA_repair_Zn-bd"/>
</dbReference>
<dbReference type="PANTHER" id="PTHR10815:SF14">
    <property type="entry name" value="BIFUNCTIONAL TRANSCRIPTIONAL ACTIVATOR_DNA REPAIR ENZYME ADA"/>
    <property type="match status" value="1"/>
</dbReference>
<dbReference type="SMART" id="SM00342">
    <property type="entry name" value="HTH_ARAC"/>
    <property type="match status" value="1"/>
</dbReference>
<dbReference type="Pfam" id="PF01035">
    <property type="entry name" value="DNA_binding_1"/>
    <property type="match status" value="1"/>
</dbReference>
<dbReference type="InterPro" id="IPR036217">
    <property type="entry name" value="MethylDNA_cys_MeTrfase_DNAb"/>
</dbReference>